<dbReference type="AlphaFoldDB" id="A0A7W3LMW2"/>
<comment type="caution">
    <text evidence="2">The sequence shown here is derived from an EMBL/GenBank/DDBJ whole genome shotgun (WGS) entry which is preliminary data.</text>
</comment>
<gene>
    <name evidence="2" type="ORF">HNR61_002685</name>
</gene>
<evidence type="ECO:0000313" key="2">
    <source>
        <dbReference type="EMBL" id="MBA8951054.1"/>
    </source>
</evidence>
<proteinExistence type="predicted"/>
<name>A0A7W3LMW2_ACTNM</name>
<dbReference type="Gene3D" id="3.40.50.1820">
    <property type="entry name" value="alpha/beta hydrolase"/>
    <property type="match status" value="1"/>
</dbReference>
<reference evidence="2 3" key="1">
    <citation type="submission" date="2020-08" db="EMBL/GenBank/DDBJ databases">
        <title>Genomic Encyclopedia of Type Strains, Phase IV (KMG-IV): sequencing the most valuable type-strain genomes for metagenomic binning, comparative biology and taxonomic classification.</title>
        <authorList>
            <person name="Goeker M."/>
        </authorList>
    </citation>
    <scope>NUCLEOTIDE SEQUENCE [LARGE SCALE GENOMIC DNA]</scope>
    <source>
        <strain evidence="2 3">DSM 44197</strain>
    </source>
</reference>
<dbReference type="EMBL" id="JACJIA010000003">
    <property type="protein sequence ID" value="MBA8951054.1"/>
    <property type="molecule type" value="Genomic_DNA"/>
</dbReference>
<evidence type="ECO:0000259" key="1">
    <source>
        <dbReference type="Pfam" id="PF00561"/>
    </source>
</evidence>
<organism evidence="2 3">
    <name type="scientific">Actinomadura namibiensis</name>
    <dbReference type="NCBI Taxonomy" id="182080"/>
    <lineage>
        <taxon>Bacteria</taxon>
        <taxon>Bacillati</taxon>
        <taxon>Actinomycetota</taxon>
        <taxon>Actinomycetes</taxon>
        <taxon>Streptosporangiales</taxon>
        <taxon>Thermomonosporaceae</taxon>
        <taxon>Actinomadura</taxon>
    </lineage>
</organism>
<evidence type="ECO:0000313" key="3">
    <source>
        <dbReference type="Proteomes" id="UP000572680"/>
    </source>
</evidence>
<sequence length="273" mass="28492">MSTLNVPGATLHHEVQGTGPVLLMICGGIFDADAYLPLAARLADRFTVVRYDRRGNSRSPLADPGEPQTIALHADDAHRILAAVTDEPAYVFGVSSGALIGMELAARHPGRVSALVAHEPPAFGLLPDAADFRAGFAEVEAVYREAGAGAAMGRFGELMGMSDEGQDGGQEAPGGEPDPAFLEAMARMERNMDFFIGHEAVPFSRQDPDLDALKGVRVVPTVGADSAGEPPHRAGLAVAERLGVAAVTLPGGHGGFGEHPAEYAAHLIEIFAD</sequence>
<keyword evidence="3" id="KW-1185">Reference proteome</keyword>
<dbReference type="Proteomes" id="UP000572680">
    <property type="component" value="Unassembled WGS sequence"/>
</dbReference>
<feature type="domain" description="AB hydrolase-1" evidence="1">
    <location>
        <begin position="21"/>
        <end position="159"/>
    </location>
</feature>
<dbReference type="GO" id="GO:0046503">
    <property type="term" value="P:glycerolipid catabolic process"/>
    <property type="evidence" value="ECO:0007669"/>
    <property type="project" value="TreeGrafter"/>
</dbReference>
<dbReference type="Pfam" id="PF00561">
    <property type="entry name" value="Abhydrolase_1"/>
    <property type="match status" value="1"/>
</dbReference>
<dbReference type="InterPro" id="IPR000073">
    <property type="entry name" value="AB_hydrolase_1"/>
</dbReference>
<dbReference type="PANTHER" id="PTHR43433:SF5">
    <property type="entry name" value="AB HYDROLASE-1 DOMAIN-CONTAINING PROTEIN"/>
    <property type="match status" value="1"/>
</dbReference>
<dbReference type="GO" id="GO:0004806">
    <property type="term" value="F:triacylglycerol lipase activity"/>
    <property type="evidence" value="ECO:0007669"/>
    <property type="project" value="TreeGrafter"/>
</dbReference>
<dbReference type="SUPFAM" id="SSF53474">
    <property type="entry name" value="alpha/beta-Hydrolases"/>
    <property type="match status" value="1"/>
</dbReference>
<protein>
    <submittedName>
        <fullName evidence="2">Pimeloyl-ACP methyl ester carboxylesterase</fullName>
    </submittedName>
</protein>
<dbReference type="RefSeq" id="WP_182843441.1">
    <property type="nucleotide sequence ID" value="NZ_BAAALP010000009.1"/>
</dbReference>
<dbReference type="PANTHER" id="PTHR43433">
    <property type="entry name" value="HYDROLASE, ALPHA/BETA FOLD FAMILY PROTEIN"/>
    <property type="match status" value="1"/>
</dbReference>
<dbReference type="InterPro" id="IPR050471">
    <property type="entry name" value="AB_hydrolase"/>
</dbReference>
<accession>A0A7W3LMW2</accession>
<dbReference type="InterPro" id="IPR029058">
    <property type="entry name" value="AB_hydrolase_fold"/>
</dbReference>